<name>A0A8T2UYE8_CERRI</name>
<sequence>MMLIFCVLFLFIGFPQRATFWNSSLNLGKEIIFNGLCRLIDESMIILFRMSALRACASWIILYKQSIIISL</sequence>
<protein>
    <recommendedName>
        <fullName evidence="4">Secreted protein</fullName>
    </recommendedName>
</protein>
<reference evidence="2" key="1">
    <citation type="submission" date="2021-08" db="EMBL/GenBank/DDBJ databases">
        <title>WGS assembly of Ceratopteris richardii.</title>
        <authorList>
            <person name="Marchant D.B."/>
            <person name="Chen G."/>
            <person name="Jenkins J."/>
            <person name="Shu S."/>
            <person name="Leebens-Mack J."/>
            <person name="Grimwood J."/>
            <person name="Schmutz J."/>
            <person name="Soltis P."/>
            <person name="Soltis D."/>
            <person name="Chen Z.-H."/>
        </authorList>
    </citation>
    <scope>NUCLEOTIDE SEQUENCE</scope>
    <source>
        <strain evidence="2">Whitten #5841</strain>
        <tissue evidence="2">Leaf</tissue>
    </source>
</reference>
<evidence type="ECO:0008006" key="4">
    <source>
        <dbReference type="Google" id="ProtNLM"/>
    </source>
</evidence>
<dbReference type="AlphaFoldDB" id="A0A8T2UYE8"/>
<evidence type="ECO:0000313" key="3">
    <source>
        <dbReference type="Proteomes" id="UP000825935"/>
    </source>
</evidence>
<keyword evidence="1" id="KW-0732">Signal</keyword>
<accession>A0A8T2UYE8</accession>
<dbReference type="Proteomes" id="UP000825935">
    <property type="component" value="Chromosome 4"/>
</dbReference>
<proteinExistence type="predicted"/>
<comment type="caution">
    <text evidence="2">The sequence shown here is derived from an EMBL/GenBank/DDBJ whole genome shotgun (WGS) entry which is preliminary data.</text>
</comment>
<gene>
    <name evidence="2" type="ORF">KP509_04G017800</name>
</gene>
<keyword evidence="3" id="KW-1185">Reference proteome</keyword>
<feature type="chain" id="PRO_5035909101" description="Secreted protein" evidence="1">
    <location>
        <begin position="21"/>
        <end position="71"/>
    </location>
</feature>
<evidence type="ECO:0000313" key="2">
    <source>
        <dbReference type="EMBL" id="KAH7438504.1"/>
    </source>
</evidence>
<organism evidence="2 3">
    <name type="scientific">Ceratopteris richardii</name>
    <name type="common">Triangle waterfern</name>
    <dbReference type="NCBI Taxonomy" id="49495"/>
    <lineage>
        <taxon>Eukaryota</taxon>
        <taxon>Viridiplantae</taxon>
        <taxon>Streptophyta</taxon>
        <taxon>Embryophyta</taxon>
        <taxon>Tracheophyta</taxon>
        <taxon>Polypodiopsida</taxon>
        <taxon>Polypodiidae</taxon>
        <taxon>Polypodiales</taxon>
        <taxon>Pteridineae</taxon>
        <taxon>Pteridaceae</taxon>
        <taxon>Parkerioideae</taxon>
        <taxon>Ceratopteris</taxon>
    </lineage>
</organism>
<dbReference type="EMBL" id="CM035409">
    <property type="protein sequence ID" value="KAH7438504.1"/>
    <property type="molecule type" value="Genomic_DNA"/>
</dbReference>
<feature type="signal peptide" evidence="1">
    <location>
        <begin position="1"/>
        <end position="20"/>
    </location>
</feature>
<evidence type="ECO:0000256" key="1">
    <source>
        <dbReference type="SAM" id="SignalP"/>
    </source>
</evidence>